<evidence type="ECO:0000313" key="6">
    <source>
        <dbReference type="EMBL" id="OKL42651.1"/>
    </source>
</evidence>
<evidence type="ECO:0000256" key="4">
    <source>
        <dbReference type="PROSITE-ProRule" id="PRU00169"/>
    </source>
</evidence>
<accession>A0A1U7JDD0</accession>
<dbReference type="Proteomes" id="UP000185783">
    <property type="component" value="Unassembled WGS sequence"/>
</dbReference>
<dbReference type="RefSeq" id="WP_028482685.1">
    <property type="nucleotide sequence ID" value="NZ_LVVZ01000041.1"/>
</dbReference>
<reference evidence="6 7" key="1">
    <citation type="submission" date="2016-03" db="EMBL/GenBank/DDBJ databases">
        <title>Genome sequence of Nesiotobacter sp. nov., a moderately halophilic alphaproteobacterium isolated from the Yellow Sea, China.</title>
        <authorList>
            <person name="Zhang G."/>
            <person name="Zhang R."/>
        </authorList>
    </citation>
    <scope>NUCLEOTIDE SEQUENCE [LARGE SCALE GENOMIC DNA]</scope>
    <source>
        <strain evidence="6 7">WB1-6</strain>
    </source>
</reference>
<evidence type="ECO:0000259" key="5">
    <source>
        <dbReference type="PROSITE" id="PS50110"/>
    </source>
</evidence>
<keyword evidence="1 4" id="KW-0597">Phosphoprotein</keyword>
<evidence type="ECO:0000256" key="2">
    <source>
        <dbReference type="ARBA" id="ARBA00023015"/>
    </source>
</evidence>
<keyword evidence="7" id="KW-1185">Reference proteome</keyword>
<sequence>MIYVIEDDPSVRDAICCLFEELGLRTKTYIDGESFLEGVSPKQSDIVFVDLALPGMNGIDLIRRLSAVTYPPQIVAMTGLPRRDLDQIFPAGNKPCIVRKPLEEKSLLQFVPA</sequence>
<organism evidence="6 7">
    <name type="scientific">Pseudovibrio exalbescens</name>
    <dbReference type="NCBI Taxonomy" id="197461"/>
    <lineage>
        <taxon>Bacteria</taxon>
        <taxon>Pseudomonadati</taxon>
        <taxon>Pseudomonadota</taxon>
        <taxon>Alphaproteobacteria</taxon>
        <taxon>Hyphomicrobiales</taxon>
        <taxon>Stappiaceae</taxon>
        <taxon>Pseudovibrio</taxon>
    </lineage>
</organism>
<dbReference type="EMBL" id="LVVZ01000041">
    <property type="protein sequence ID" value="OKL42651.1"/>
    <property type="molecule type" value="Genomic_DNA"/>
</dbReference>
<dbReference type="GO" id="GO:0000160">
    <property type="term" value="P:phosphorelay signal transduction system"/>
    <property type="evidence" value="ECO:0007669"/>
    <property type="project" value="InterPro"/>
</dbReference>
<evidence type="ECO:0000256" key="1">
    <source>
        <dbReference type="ARBA" id="ARBA00022553"/>
    </source>
</evidence>
<dbReference type="AlphaFoldDB" id="A0A1U7JDD0"/>
<dbReference type="STRING" id="197461.A3843_18565"/>
<dbReference type="InterPro" id="IPR050595">
    <property type="entry name" value="Bact_response_regulator"/>
</dbReference>
<feature type="modified residue" description="4-aspartylphosphate" evidence="4">
    <location>
        <position position="50"/>
    </location>
</feature>
<name>A0A1U7JDD0_9HYPH</name>
<dbReference type="PANTHER" id="PTHR44591:SF3">
    <property type="entry name" value="RESPONSE REGULATORY DOMAIN-CONTAINING PROTEIN"/>
    <property type="match status" value="1"/>
</dbReference>
<evidence type="ECO:0000313" key="7">
    <source>
        <dbReference type="Proteomes" id="UP000185783"/>
    </source>
</evidence>
<dbReference type="InterPro" id="IPR001789">
    <property type="entry name" value="Sig_transdc_resp-reg_receiver"/>
</dbReference>
<dbReference type="SUPFAM" id="SSF52172">
    <property type="entry name" value="CheY-like"/>
    <property type="match status" value="1"/>
</dbReference>
<keyword evidence="3" id="KW-0804">Transcription</keyword>
<keyword evidence="2" id="KW-0805">Transcription regulation</keyword>
<comment type="caution">
    <text evidence="6">The sequence shown here is derived from an EMBL/GenBank/DDBJ whole genome shotgun (WGS) entry which is preliminary data.</text>
</comment>
<evidence type="ECO:0000256" key="3">
    <source>
        <dbReference type="ARBA" id="ARBA00023163"/>
    </source>
</evidence>
<dbReference type="SMART" id="SM00448">
    <property type="entry name" value="REC"/>
    <property type="match status" value="1"/>
</dbReference>
<dbReference type="InterPro" id="IPR011006">
    <property type="entry name" value="CheY-like_superfamily"/>
</dbReference>
<proteinExistence type="predicted"/>
<dbReference type="Pfam" id="PF00072">
    <property type="entry name" value="Response_reg"/>
    <property type="match status" value="1"/>
</dbReference>
<protein>
    <recommendedName>
        <fullName evidence="5">Response regulatory domain-containing protein</fullName>
    </recommendedName>
</protein>
<dbReference type="Gene3D" id="3.40.50.2300">
    <property type="match status" value="1"/>
</dbReference>
<dbReference type="PANTHER" id="PTHR44591">
    <property type="entry name" value="STRESS RESPONSE REGULATOR PROTEIN 1"/>
    <property type="match status" value="1"/>
</dbReference>
<dbReference type="PROSITE" id="PS50110">
    <property type="entry name" value="RESPONSE_REGULATORY"/>
    <property type="match status" value="1"/>
</dbReference>
<gene>
    <name evidence="6" type="ORF">A3843_18565</name>
</gene>
<feature type="domain" description="Response regulatory" evidence="5">
    <location>
        <begin position="1"/>
        <end position="113"/>
    </location>
</feature>